<dbReference type="InterPro" id="IPR050490">
    <property type="entry name" value="Bact_solute-bd_prot1"/>
</dbReference>
<dbReference type="InterPro" id="IPR006059">
    <property type="entry name" value="SBP"/>
</dbReference>
<protein>
    <submittedName>
        <fullName evidence="3">ABC transporter substrate-binding protein</fullName>
    </submittedName>
</protein>
<dbReference type="PANTHER" id="PTHR43649">
    <property type="entry name" value="ARABINOSE-BINDING PROTEIN-RELATED"/>
    <property type="match status" value="1"/>
</dbReference>
<proteinExistence type="inferred from homology"/>
<name>A0A2J9VKS3_VIBMI</name>
<evidence type="ECO:0000313" key="4">
    <source>
        <dbReference type="Proteomes" id="UP000053748"/>
    </source>
</evidence>
<dbReference type="Proteomes" id="UP000053748">
    <property type="component" value="Unassembled WGS sequence"/>
</dbReference>
<gene>
    <name evidence="3" type="ORF">AL544_005495</name>
</gene>
<dbReference type="Pfam" id="PF13416">
    <property type="entry name" value="SBP_bac_8"/>
    <property type="match status" value="1"/>
</dbReference>
<comment type="similarity">
    <text evidence="2">Belongs to the bacterial solute-binding protein 1 family.</text>
</comment>
<reference evidence="3" key="1">
    <citation type="submission" date="2017-12" db="EMBL/GenBank/DDBJ databases">
        <title>FDA dAtabase for Regulatory Grade micrObial Sequences (FDA-ARGOS): Supporting development and validation of Infectious Disease Dx tests.</title>
        <authorList>
            <person name="Hoffmann M."/>
            <person name="Allard M."/>
            <person name="Evans P."/>
            <person name="Brown E."/>
            <person name="Tallon L.J."/>
            <person name="Sadzewicz L."/>
            <person name="Sengamalay N."/>
            <person name="Ott S."/>
            <person name="Godinez A."/>
            <person name="Nagaraj S."/>
            <person name="Vavikolanu K."/>
            <person name="Aluvathingal J."/>
            <person name="Nadendla S."/>
            <person name="Hobson J."/>
            <person name="Sichtig H."/>
        </authorList>
    </citation>
    <scope>NUCLEOTIDE SEQUENCE [LARGE SCALE GENOMIC DNA]</scope>
    <source>
        <strain evidence="3">FDAARGOS_113</strain>
    </source>
</reference>
<organism evidence="3 4">
    <name type="scientific">Vibrio mimicus</name>
    <dbReference type="NCBI Taxonomy" id="674"/>
    <lineage>
        <taxon>Bacteria</taxon>
        <taxon>Pseudomonadati</taxon>
        <taxon>Pseudomonadota</taxon>
        <taxon>Gammaproteobacteria</taxon>
        <taxon>Vibrionales</taxon>
        <taxon>Vibrionaceae</taxon>
        <taxon>Vibrio</taxon>
    </lineage>
</organism>
<dbReference type="EMBL" id="LOSJ02000001">
    <property type="protein sequence ID" value="PNM64369.1"/>
    <property type="molecule type" value="Genomic_DNA"/>
</dbReference>
<dbReference type="PANTHER" id="PTHR43649:SF12">
    <property type="entry name" value="DIACETYLCHITOBIOSE BINDING PROTEIN DASA"/>
    <property type="match status" value="1"/>
</dbReference>
<dbReference type="OrthoDB" id="9808332at2"/>
<comment type="subcellular location">
    <subcellularLocation>
        <location evidence="1">Periplasm</location>
    </subcellularLocation>
</comment>
<dbReference type="SUPFAM" id="SSF53850">
    <property type="entry name" value="Periplasmic binding protein-like II"/>
    <property type="match status" value="1"/>
</dbReference>
<evidence type="ECO:0000256" key="1">
    <source>
        <dbReference type="ARBA" id="ARBA00004418"/>
    </source>
</evidence>
<sequence length="426" mass="47405">MKVRRNKMNPIVLSGAVAILVGMMSTQVVHARTEIVFSHYLSKDYVGKMVREFEKSNPDIEVTALSCGFKDCHDKLTTALAVGEGAPDVVTISTIKFGSYANAGGLTNLSQAPYNFDKAGWKFDSSMITLSKDSKGDIFAVPFDTGPVVMVYRKDLLDAINADINDVTKDWNTFIKFAEQLKEQKNAYVLPAATSLINPLVMGTNNEPGKPVYLKDGKPNLASDEIKVLVNLVKYLYDKELVAALDGSSNDQKFIKLYRQGKLFADIDGPWIEGRVIQEYDPEGVKRNLWRITGVPNRTNVNAGGTVFSIPIQGKNKESAWKFIQFLMKDENVLDIAKIAGTLPARTEIYDNKFFDQPSKILGGQHSMRYYTEIVKNLKPYAASPVDNIANSILNDAVKKIVAQDADIDSTLEEANRLLERRMRTL</sequence>
<evidence type="ECO:0000256" key="2">
    <source>
        <dbReference type="ARBA" id="ARBA00008520"/>
    </source>
</evidence>
<dbReference type="GO" id="GO:0042597">
    <property type="term" value="C:periplasmic space"/>
    <property type="evidence" value="ECO:0007669"/>
    <property type="project" value="UniProtKB-SubCell"/>
</dbReference>
<dbReference type="AlphaFoldDB" id="A0A2J9VKS3"/>
<keyword evidence="4" id="KW-1185">Reference proteome</keyword>
<evidence type="ECO:0000313" key="3">
    <source>
        <dbReference type="EMBL" id="PNM64369.1"/>
    </source>
</evidence>
<dbReference type="Gene3D" id="3.40.190.10">
    <property type="entry name" value="Periplasmic binding protein-like II"/>
    <property type="match status" value="1"/>
</dbReference>
<comment type="caution">
    <text evidence="3">The sequence shown here is derived from an EMBL/GenBank/DDBJ whole genome shotgun (WGS) entry which is preliminary data.</text>
</comment>
<accession>A0A2J9VKS3</accession>